<proteinExistence type="predicted"/>
<evidence type="ECO:0000313" key="2">
    <source>
        <dbReference type="EMBL" id="KGR85301.1"/>
    </source>
</evidence>
<dbReference type="InterPro" id="IPR041256">
    <property type="entry name" value="CdiI_4"/>
</dbReference>
<accession>A0A0A3IKN3</accession>
<comment type="caution">
    <text evidence="2">The sequence shown here is derived from an EMBL/GenBank/DDBJ whole genome shotgun (WGS) entry which is preliminary data.</text>
</comment>
<dbReference type="Proteomes" id="UP000030437">
    <property type="component" value="Unassembled WGS sequence"/>
</dbReference>
<dbReference type="Pfam" id="PF18624">
    <property type="entry name" value="CdiI_4"/>
    <property type="match status" value="1"/>
</dbReference>
<dbReference type="CDD" id="cd20688">
    <property type="entry name" value="CdiI_Ecoli_Nm-like"/>
    <property type="match status" value="1"/>
</dbReference>
<name>A0A0A3IKN3_9BACI</name>
<evidence type="ECO:0000259" key="1">
    <source>
        <dbReference type="Pfam" id="PF18624"/>
    </source>
</evidence>
<gene>
    <name evidence="2" type="ORF">CD32_08615</name>
</gene>
<evidence type="ECO:0000313" key="3">
    <source>
        <dbReference type="Proteomes" id="UP000030437"/>
    </source>
</evidence>
<reference evidence="2 3" key="1">
    <citation type="submission" date="2014-02" db="EMBL/GenBank/DDBJ databases">
        <title>Draft genome sequence of Lysinibacillus odysseyi NBRC 100172.</title>
        <authorList>
            <person name="Zhang F."/>
            <person name="Wang G."/>
            <person name="Zhang L."/>
        </authorList>
    </citation>
    <scope>NUCLEOTIDE SEQUENCE [LARGE SCALE GENOMIC DNA]</scope>
    <source>
        <strain evidence="2 3">NBRC 100172</strain>
    </source>
</reference>
<dbReference type="eggNOG" id="ENOG5033DYB">
    <property type="taxonomic scope" value="Bacteria"/>
</dbReference>
<dbReference type="AlphaFoldDB" id="A0A0A3IKN3"/>
<sequence>MSEEVFIIEEFSEKVELMRLYYKIIGDRKFMEAIENFKNKQGFGIDPVCCIFSNEYKPGEEGYFGETGVNFSIQPPMAEVEENAIVDENVFFQYLTEAGEDYLTRRPQDRTRVEVSLKEIKEILNLS</sequence>
<protein>
    <recommendedName>
        <fullName evidence="1">CDI immunity protein domain-containing protein</fullName>
    </recommendedName>
</protein>
<dbReference type="OrthoDB" id="2941819at2"/>
<feature type="domain" description="CDI immunity protein" evidence="1">
    <location>
        <begin position="14"/>
        <end position="115"/>
    </location>
</feature>
<dbReference type="EMBL" id="JPVP01000054">
    <property type="protein sequence ID" value="KGR85301.1"/>
    <property type="molecule type" value="Genomic_DNA"/>
</dbReference>
<keyword evidence="3" id="KW-1185">Reference proteome</keyword>
<organism evidence="2 3">
    <name type="scientific">Lysinibacillus odysseyi 34hs-1 = NBRC 100172</name>
    <dbReference type="NCBI Taxonomy" id="1220589"/>
    <lineage>
        <taxon>Bacteria</taxon>
        <taxon>Bacillati</taxon>
        <taxon>Bacillota</taxon>
        <taxon>Bacilli</taxon>
        <taxon>Bacillales</taxon>
        <taxon>Bacillaceae</taxon>
        <taxon>Lysinibacillus</taxon>
    </lineage>
</organism>
<dbReference type="RefSeq" id="WP_036153555.1">
    <property type="nucleotide sequence ID" value="NZ_AVCX01000007.1"/>
</dbReference>